<name>A0A212LWH3_9FIRM</name>
<feature type="signal peptide" evidence="1">
    <location>
        <begin position="1"/>
        <end position="27"/>
    </location>
</feature>
<evidence type="ECO:0000256" key="1">
    <source>
        <dbReference type="SAM" id="SignalP"/>
    </source>
</evidence>
<feature type="chain" id="PRO_5011109338" evidence="1">
    <location>
        <begin position="28"/>
        <end position="143"/>
    </location>
</feature>
<dbReference type="EMBL" id="FMJE01000004">
    <property type="protein sequence ID" value="SCM81964.1"/>
    <property type="molecule type" value="Genomic_DNA"/>
</dbReference>
<dbReference type="RefSeq" id="WP_075752539.1">
    <property type="nucleotide sequence ID" value="NZ_LT608335.1"/>
</dbReference>
<accession>A0A212LWH3</accession>
<organism evidence="2">
    <name type="scientific">uncultured Sporomusa sp</name>
    <dbReference type="NCBI Taxonomy" id="307249"/>
    <lineage>
        <taxon>Bacteria</taxon>
        <taxon>Bacillati</taxon>
        <taxon>Bacillota</taxon>
        <taxon>Negativicutes</taxon>
        <taxon>Selenomonadales</taxon>
        <taxon>Sporomusaceae</taxon>
        <taxon>Sporomusa</taxon>
        <taxon>environmental samples</taxon>
    </lineage>
</organism>
<keyword evidence="1" id="KW-0732">Signal</keyword>
<protein>
    <submittedName>
        <fullName evidence="2">Uncharacterized protein</fullName>
    </submittedName>
</protein>
<dbReference type="InterPro" id="IPR009380">
    <property type="entry name" value="DUF1036"/>
</dbReference>
<sequence>MKKSVLSILFGAFILLAAVMVPQPAEAVNINLRNPYSDTLWTAIVYFEDSSNKWVTRGWYRVDPNSTRNLNFSGSTKKNSVYIHAYTREASWGGSGLDPIKRTVIKESFKYYDGEKCPPGSNRRQVSLDRWYVETDGVVYWRP</sequence>
<dbReference type="AlphaFoldDB" id="A0A212LWH3"/>
<proteinExistence type="predicted"/>
<evidence type="ECO:0000313" key="2">
    <source>
        <dbReference type="EMBL" id="SCM81964.1"/>
    </source>
</evidence>
<dbReference type="Pfam" id="PF06282">
    <property type="entry name" value="DUF1036"/>
    <property type="match status" value="1"/>
</dbReference>
<gene>
    <name evidence="2" type="ORF">KL86SPO_40449</name>
</gene>
<reference evidence="2" key="1">
    <citation type="submission" date="2016-08" db="EMBL/GenBank/DDBJ databases">
        <authorList>
            <person name="Seilhamer J.J."/>
        </authorList>
    </citation>
    <scope>NUCLEOTIDE SEQUENCE</scope>
    <source>
        <strain evidence="2">86</strain>
    </source>
</reference>